<evidence type="ECO:0000256" key="7">
    <source>
        <dbReference type="ARBA" id="ARBA00022837"/>
    </source>
</evidence>
<evidence type="ECO:0000259" key="10">
    <source>
        <dbReference type="PROSITE" id="PS50830"/>
    </source>
</evidence>
<evidence type="ECO:0000256" key="2">
    <source>
        <dbReference type="ARBA" id="ARBA00004173"/>
    </source>
</evidence>
<dbReference type="OrthoDB" id="430293at2759"/>
<dbReference type="AlphaFoldDB" id="A0A4Y9Y533"/>
<dbReference type="STRING" id="205917.A0A4Y9Y533"/>
<comment type="caution">
    <text evidence="11">The sequence shown here is derived from an EMBL/GenBank/DDBJ whole genome shotgun (WGS) entry which is preliminary data.</text>
</comment>
<name>A0A4Y9Y533_9AGAM</name>
<keyword evidence="12" id="KW-1185">Reference proteome</keyword>
<comment type="similarity">
    <text evidence="3">Belongs to the LCL3 family.</text>
</comment>
<feature type="region of interest" description="Disordered" evidence="8">
    <location>
        <begin position="1"/>
        <end position="28"/>
    </location>
</feature>
<dbReference type="InterPro" id="IPR035437">
    <property type="entry name" value="SNase_OB-fold_sf"/>
</dbReference>
<dbReference type="PROSITE" id="PS50830">
    <property type="entry name" value="TNASE_3"/>
    <property type="match status" value="1"/>
</dbReference>
<dbReference type="InterPro" id="IPR016071">
    <property type="entry name" value="Staphylococal_nuclease_OB-fold"/>
</dbReference>
<evidence type="ECO:0000256" key="3">
    <source>
        <dbReference type="ARBA" id="ARBA00005435"/>
    </source>
</evidence>
<keyword evidence="9" id="KW-0812">Transmembrane</keyword>
<evidence type="ECO:0000256" key="1">
    <source>
        <dbReference type="ARBA" id="ARBA00004167"/>
    </source>
</evidence>
<dbReference type="Proteomes" id="UP000298327">
    <property type="component" value="Unassembled WGS sequence"/>
</dbReference>
<organism evidence="11 12">
    <name type="scientific">Dentipellis fragilis</name>
    <dbReference type="NCBI Taxonomy" id="205917"/>
    <lineage>
        <taxon>Eukaryota</taxon>
        <taxon>Fungi</taxon>
        <taxon>Dikarya</taxon>
        <taxon>Basidiomycota</taxon>
        <taxon>Agaricomycotina</taxon>
        <taxon>Agaricomycetes</taxon>
        <taxon>Russulales</taxon>
        <taxon>Hericiaceae</taxon>
        <taxon>Dentipellis</taxon>
    </lineage>
</organism>
<keyword evidence="9" id="KW-1133">Transmembrane helix</keyword>
<evidence type="ECO:0000256" key="5">
    <source>
        <dbReference type="ARBA" id="ARBA00022759"/>
    </source>
</evidence>
<dbReference type="EMBL" id="SEOQ01000789">
    <property type="protein sequence ID" value="TFY56913.1"/>
    <property type="molecule type" value="Genomic_DNA"/>
</dbReference>
<keyword evidence="5" id="KW-0255">Endonuclease</keyword>
<evidence type="ECO:0000256" key="6">
    <source>
        <dbReference type="ARBA" id="ARBA00022801"/>
    </source>
</evidence>
<dbReference type="GO" id="GO:0016787">
    <property type="term" value="F:hydrolase activity"/>
    <property type="evidence" value="ECO:0007669"/>
    <property type="project" value="UniProtKB-KW"/>
</dbReference>
<evidence type="ECO:0000256" key="9">
    <source>
        <dbReference type="SAM" id="Phobius"/>
    </source>
</evidence>
<sequence length="306" mass="34294">MPVLPWPFGGGGKKEEAKKEPPTLEPPALEPPALDLPLKFPQTDLPPEALIAVAFVLGGATAIATGTVYKRFFKRIPNSEWITPDILARRRWIKGTVTSVGDADNFRLYHTPGIGWRWPFKFRRVPTASRDLRSQTIHIRIAGVDAPEGAHFGRPAQPFADEALEWLRSQVGGKQIYCRLLRRDQYNRVVAIPLLPPRFLPSALVSGQPLALAMLRAGWVQVYEQAGAEYGPWGKEEFLRLQSEAQAARRGIWVKGTNFESPAEYKRRYARGGSDADMDAEIPLEPEKEEKPGVLRRLVRWAIGSK</sequence>
<keyword evidence="6" id="KW-0378">Hydrolase</keyword>
<dbReference type="Pfam" id="PF00565">
    <property type="entry name" value="SNase"/>
    <property type="match status" value="1"/>
</dbReference>
<dbReference type="GO" id="GO:0005739">
    <property type="term" value="C:mitochondrion"/>
    <property type="evidence" value="ECO:0007669"/>
    <property type="project" value="UniProtKB-SubCell"/>
</dbReference>
<evidence type="ECO:0000313" key="11">
    <source>
        <dbReference type="EMBL" id="TFY56913.1"/>
    </source>
</evidence>
<dbReference type="Gene3D" id="2.40.50.90">
    <property type="match status" value="1"/>
</dbReference>
<accession>A0A4Y9Y533</accession>
<dbReference type="GO" id="GO:0004519">
    <property type="term" value="F:endonuclease activity"/>
    <property type="evidence" value="ECO:0007669"/>
    <property type="project" value="UniProtKB-KW"/>
</dbReference>
<feature type="transmembrane region" description="Helical" evidence="9">
    <location>
        <begin position="49"/>
        <end position="69"/>
    </location>
</feature>
<feature type="compositionally biased region" description="Basic and acidic residues" evidence="8">
    <location>
        <begin position="12"/>
        <end position="22"/>
    </location>
</feature>
<gene>
    <name evidence="11" type="ORF">EVG20_g8747</name>
</gene>
<proteinExistence type="inferred from homology"/>
<keyword evidence="9" id="KW-0472">Membrane</keyword>
<dbReference type="SMART" id="SM00318">
    <property type="entry name" value="SNc"/>
    <property type="match status" value="1"/>
</dbReference>
<evidence type="ECO:0000256" key="8">
    <source>
        <dbReference type="SAM" id="MobiDB-lite"/>
    </source>
</evidence>
<evidence type="ECO:0000256" key="4">
    <source>
        <dbReference type="ARBA" id="ARBA00022722"/>
    </source>
</evidence>
<dbReference type="PANTHER" id="PTHR12302">
    <property type="entry name" value="EBNA2 BINDING PROTEIN P100"/>
    <property type="match status" value="1"/>
</dbReference>
<dbReference type="GO" id="GO:0016020">
    <property type="term" value="C:membrane"/>
    <property type="evidence" value="ECO:0007669"/>
    <property type="project" value="UniProtKB-SubCell"/>
</dbReference>
<keyword evidence="7" id="KW-0106">Calcium</keyword>
<dbReference type="PANTHER" id="PTHR12302:SF3">
    <property type="entry name" value="SERINE_THREONINE-PROTEIN KINASE 31"/>
    <property type="match status" value="1"/>
</dbReference>
<evidence type="ECO:0000313" key="12">
    <source>
        <dbReference type="Proteomes" id="UP000298327"/>
    </source>
</evidence>
<protein>
    <recommendedName>
        <fullName evidence="10">TNase-like domain-containing protein</fullName>
    </recommendedName>
</protein>
<comment type="subcellular location">
    <subcellularLocation>
        <location evidence="1">Membrane</location>
        <topology evidence="1">Single-pass membrane protein</topology>
    </subcellularLocation>
    <subcellularLocation>
        <location evidence="2">Mitochondrion</location>
    </subcellularLocation>
</comment>
<dbReference type="SUPFAM" id="SSF50199">
    <property type="entry name" value="Staphylococcal nuclease"/>
    <property type="match status" value="1"/>
</dbReference>
<reference evidence="11 12" key="1">
    <citation type="submission" date="2019-02" db="EMBL/GenBank/DDBJ databases">
        <title>Genome sequencing of the rare red list fungi Dentipellis fragilis.</title>
        <authorList>
            <person name="Buettner E."/>
            <person name="Kellner H."/>
        </authorList>
    </citation>
    <scope>NUCLEOTIDE SEQUENCE [LARGE SCALE GENOMIC DNA]</scope>
    <source>
        <strain evidence="11 12">DSM 105465</strain>
    </source>
</reference>
<feature type="domain" description="TNase-like" evidence="10">
    <location>
        <begin position="91"/>
        <end position="255"/>
    </location>
</feature>
<keyword evidence="4" id="KW-0540">Nuclease</keyword>